<keyword evidence="3" id="KW-1133">Transmembrane helix</keyword>
<dbReference type="EMBL" id="VUNS01000033">
    <property type="protein sequence ID" value="MST99291.1"/>
    <property type="molecule type" value="Genomic_DNA"/>
</dbReference>
<reference evidence="4 5" key="1">
    <citation type="submission" date="2019-08" db="EMBL/GenBank/DDBJ databases">
        <title>In-depth cultivation of the pig gut microbiome towards novel bacterial diversity and tailored functional studies.</title>
        <authorList>
            <person name="Wylensek D."/>
            <person name="Hitch T.C.A."/>
            <person name="Clavel T."/>
        </authorList>
    </citation>
    <scope>NUCLEOTIDE SEQUENCE [LARGE SCALE GENOMIC DNA]</scope>
    <source>
        <strain evidence="4 5">BBE-744-WT-12</strain>
    </source>
</reference>
<keyword evidence="1" id="KW-0175">Coiled coil</keyword>
<evidence type="ECO:0000256" key="1">
    <source>
        <dbReference type="SAM" id="Coils"/>
    </source>
</evidence>
<gene>
    <name evidence="4" type="ORF">FYJ85_19890</name>
</gene>
<feature type="transmembrane region" description="Helical" evidence="3">
    <location>
        <begin position="136"/>
        <end position="155"/>
    </location>
</feature>
<feature type="transmembrane region" description="Helical" evidence="3">
    <location>
        <begin position="28"/>
        <end position="54"/>
    </location>
</feature>
<keyword evidence="5" id="KW-1185">Reference proteome</keyword>
<feature type="coiled-coil region" evidence="1">
    <location>
        <begin position="165"/>
        <end position="213"/>
    </location>
</feature>
<evidence type="ECO:0000313" key="4">
    <source>
        <dbReference type="EMBL" id="MST99291.1"/>
    </source>
</evidence>
<dbReference type="Proteomes" id="UP000435649">
    <property type="component" value="Unassembled WGS sequence"/>
</dbReference>
<evidence type="ECO:0000256" key="3">
    <source>
        <dbReference type="SAM" id="Phobius"/>
    </source>
</evidence>
<dbReference type="AlphaFoldDB" id="A0A844G9T3"/>
<accession>A0A844G9T3</accession>
<feature type="transmembrane region" description="Helical" evidence="3">
    <location>
        <begin position="60"/>
        <end position="82"/>
    </location>
</feature>
<sequence>MGAVKTEDPVVAAGKMAGALRRRFASALFCRGFLAASGIAGFAAGGVILAGRLVDGDWPFAASAAAVLAGLFAALLCGGIHARKHVPERRKLLVWLDGAGRSGGLLASSLETDGGEWRTRISLPAGVRVRVSAGRYWLPAAAGALFLAGALLFPASGIAGRDRHALDISEETALLEQKLEVLEEESLMPEKELAGLRADLKELEENNRADESARTYELLDALSRRVELAGEEAGRQAAENRETLQMLSMALDSLSSLPLDQLPPEAAGEMGGLLRKLSEENPELAELLKQSGAAAQLDPATMKRLAEAMRDSSGRLEKQLAKLVESKLMKSRCAKPGNCSGPGGECGSPGACLPEEDLAEWLARNAPGADGLGAVVMMCMANGDAPGAGGISRGRADAALTFTGSTPDHQGRPVDLALAGETDPAQSMVVQRFAAAPQADEAEQRAAAAGSLRGGGAAVDRREMRVYPEHRSAVERYFKPKEGR</sequence>
<comment type="caution">
    <text evidence="4">The sequence shown here is derived from an EMBL/GenBank/DDBJ whole genome shotgun (WGS) entry which is preliminary data.</text>
</comment>
<feature type="compositionally biased region" description="Low complexity" evidence="2">
    <location>
        <begin position="441"/>
        <end position="451"/>
    </location>
</feature>
<keyword evidence="3" id="KW-0812">Transmembrane</keyword>
<evidence type="ECO:0000313" key="5">
    <source>
        <dbReference type="Proteomes" id="UP000435649"/>
    </source>
</evidence>
<name>A0A844G9T3_9BACT</name>
<protein>
    <submittedName>
        <fullName evidence="4">Uncharacterized protein</fullName>
    </submittedName>
</protein>
<evidence type="ECO:0000256" key="2">
    <source>
        <dbReference type="SAM" id="MobiDB-lite"/>
    </source>
</evidence>
<organism evidence="4 5">
    <name type="scientific">Victivallis lenta</name>
    <dbReference type="NCBI Taxonomy" id="2606640"/>
    <lineage>
        <taxon>Bacteria</taxon>
        <taxon>Pseudomonadati</taxon>
        <taxon>Lentisphaerota</taxon>
        <taxon>Lentisphaeria</taxon>
        <taxon>Victivallales</taxon>
        <taxon>Victivallaceae</taxon>
        <taxon>Victivallis</taxon>
    </lineage>
</organism>
<feature type="region of interest" description="Disordered" evidence="2">
    <location>
        <begin position="441"/>
        <end position="464"/>
    </location>
</feature>
<proteinExistence type="predicted"/>
<dbReference type="RefSeq" id="WP_154420502.1">
    <property type="nucleotide sequence ID" value="NZ_DBFCGB010000016.1"/>
</dbReference>
<keyword evidence="3" id="KW-0472">Membrane</keyword>